<evidence type="ECO:0000256" key="5">
    <source>
        <dbReference type="ARBA" id="ARBA00022801"/>
    </source>
</evidence>
<dbReference type="GO" id="GO:0019104">
    <property type="term" value="F:DNA N-glycosylase activity"/>
    <property type="evidence" value="ECO:0007669"/>
    <property type="project" value="UniProtKB-UniRule"/>
</dbReference>
<organism evidence="12 13">
    <name type="scientific">Candidatus Gottesmanbacteria bacterium RBG_16_43_7</name>
    <dbReference type="NCBI Taxonomy" id="1798373"/>
    <lineage>
        <taxon>Bacteria</taxon>
        <taxon>Candidatus Gottesmaniibacteriota</taxon>
    </lineage>
</organism>
<keyword evidence="2 10" id="KW-0004">4Fe-4S</keyword>
<comment type="caution">
    <text evidence="12">The sequence shown here is derived from an EMBL/GenBank/DDBJ whole genome shotgun (WGS) entry which is preliminary data.</text>
</comment>
<dbReference type="PANTHER" id="PTHR10359">
    <property type="entry name" value="A/G-SPECIFIC ADENINE GLYCOSYLASE/ENDONUCLEASE III"/>
    <property type="match status" value="1"/>
</dbReference>
<dbReference type="Pfam" id="PF00730">
    <property type="entry name" value="HhH-GPD"/>
    <property type="match status" value="1"/>
</dbReference>
<reference evidence="12 13" key="1">
    <citation type="journal article" date="2016" name="Nat. Commun.">
        <title>Thousands of microbial genomes shed light on interconnected biogeochemical processes in an aquifer system.</title>
        <authorList>
            <person name="Anantharaman K."/>
            <person name="Brown C.T."/>
            <person name="Hug L.A."/>
            <person name="Sharon I."/>
            <person name="Castelle C.J."/>
            <person name="Probst A.J."/>
            <person name="Thomas B.C."/>
            <person name="Singh A."/>
            <person name="Wilkins M.J."/>
            <person name="Karaoz U."/>
            <person name="Brodie E.L."/>
            <person name="Williams K.H."/>
            <person name="Hubbard S.S."/>
            <person name="Banfield J.F."/>
        </authorList>
    </citation>
    <scope>NUCLEOTIDE SEQUENCE [LARGE SCALE GENOMIC DNA]</scope>
</reference>
<keyword evidence="10" id="KW-0238">DNA-binding</keyword>
<dbReference type="InterPro" id="IPR004036">
    <property type="entry name" value="Endonuclease-III-like_CS2"/>
</dbReference>
<evidence type="ECO:0000313" key="12">
    <source>
        <dbReference type="EMBL" id="OGG08618.1"/>
    </source>
</evidence>
<feature type="binding site" evidence="10">
    <location>
        <position position="215"/>
    </location>
    <ligand>
        <name>[4Fe-4S] cluster</name>
        <dbReference type="ChEBI" id="CHEBI:49883"/>
    </ligand>
</feature>
<dbReference type="STRING" id="1798373.A2154_00725"/>
<evidence type="ECO:0000256" key="1">
    <source>
        <dbReference type="ARBA" id="ARBA00008343"/>
    </source>
</evidence>
<evidence type="ECO:0000256" key="4">
    <source>
        <dbReference type="ARBA" id="ARBA00022763"/>
    </source>
</evidence>
<proteinExistence type="inferred from homology"/>
<evidence type="ECO:0000256" key="7">
    <source>
        <dbReference type="ARBA" id="ARBA00023014"/>
    </source>
</evidence>
<dbReference type="GO" id="GO:0051539">
    <property type="term" value="F:4 iron, 4 sulfur cluster binding"/>
    <property type="evidence" value="ECO:0007669"/>
    <property type="project" value="UniProtKB-UniRule"/>
</dbReference>
<dbReference type="PIRSF" id="PIRSF001435">
    <property type="entry name" value="Nth"/>
    <property type="match status" value="1"/>
</dbReference>
<dbReference type="Gene3D" id="1.10.340.30">
    <property type="entry name" value="Hypothetical protein, domain 2"/>
    <property type="match status" value="1"/>
</dbReference>
<protein>
    <recommendedName>
        <fullName evidence="10">Endonuclease III</fullName>
        <ecNumber evidence="10">4.2.99.18</ecNumber>
    </recommendedName>
    <alternativeName>
        <fullName evidence="10">DNA-(apurinic or apyrimidinic site) lyase</fullName>
    </alternativeName>
</protein>
<dbReference type="FunFam" id="1.10.340.30:FF:000001">
    <property type="entry name" value="Endonuclease III"/>
    <property type="match status" value="1"/>
</dbReference>
<feature type="binding site" evidence="10">
    <location>
        <position position="231"/>
    </location>
    <ligand>
        <name>[4Fe-4S] cluster</name>
        <dbReference type="ChEBI" id="CHEBI:49883"/>
    </ligand>
</feature>
<comment type="similarity">
    <text evidence="1 10">Belongs to the Nth/MutY family.</text>
</comment>
<sequence>MTSSADDRKKGIVELLIGLYPKAKIALRYRSPWELLVAVILSAQCTDVMVNKITPKLFAKFPSVRAFADADISQLEQAVRPTGFFRNKARNIKNTARKLINDYQGQVPDKMDELIRLPGVARKTANIVLANAFGINAGIAVDTHVSRISQRLRLVDVSSLGGGKKQYFQKHSRIDLDFIKDANSDKIERQLIALVPEPRRYIFTYALIDHGRSVCKAVAPRCQQCALAGQCPASRA</sequence>
<dbReference type="GO" id="GO:0003677">
    <property type="term" value="F:DNA binding"/>
    <property type="evidence" value="ECO:0007669"/>
    <property type="project" value="UniProtKB-UniRule"/>
</dbReference>
<dbReference type="Proteomes" id="UP000176854">
    <property type="component" value="Unassembled WGS sequence"/>
</dbReference>
<evidence type="ECO:0000256" key="3">
    <source>
        <dbReference type="ARBA" id="ARBA00022723"/>
    </source>
</evidence>
<keyword evidence="10" id="KW-0456">Lyase</keyword>
<dbReference type="InterPro" id="IPR011257">
    <property type="entry name" value="DNA_glycosylase"/>
</dbReference>
<dbReference type="EC" id="4.2.99.18" evidence="10"/>
<dbReference type="CDD" id="cd00056">
    <property type="entry name" value="ENDO3c"/>
    <property type="match status" value="1"/>
</dbReference>
<evidence type="ECO:0000256" key="2">
    <source>
        <dbReference type="ARBA" id="ARBA00022485"/>
    </source>
</evidence>
<evidence type="ECO:0000256" key="8">
    <source>
        <dbReference type="ARBA" id="ARBA00023204"/>
    </source>
</evidence>
<evidence type="ECO:0000313" key="13">
    <source>
        <dbReference type="Proteomes" id="UP000176854"/>
    </source>
</evidence>
<keyword evidence="3 10" id="KW-0479">Metal-binding</keyword>
<keyword evidence="9 10" id="KW-0326">Glycosidase</keyword>
<keyword evidence="6 10" id="KW-0408">Iron</keyword>
<dbReference type="HAMAP" id="MF_00942">
    <property type="entry name" value="Nth"/>
    <property type="match status" value="1"/>
</dbReference>
<dbReference type="GO" id="GO:0140078">
    <property type="term" value="F:class I DNA-(apurinic or apyrimidinic site) endonuclease activity"/>
    <property type="evidence" value="ECO:0007669"/>
    <property type="project" value="UniProtKB-EC"/>
</dbReference>
<dbReference type="InterPro" id="IPR023170">
    <property type="entry name" value="HhH_base_excis_C"/>
</dbReference>
<keyword evidence="8 10" id="KW-0234">DNA repair</keyword>
<evidence type="ECO:0000259" key="11">
    <source>
        <dbReference type="SMART" id="SM00478"/>
    </source>
</evidence>
<evidence type="ECO:0000256" key="10">
    <source>
        <dbReference type="HAMAP-Rule" id="MF_00942"/>
    </source>
</evidence>
<keyword evidence="5 10" id="KW-0378">Hydrolase</keyword>
<dbReference type="Gene3D" id="1.10.1670.10">
    <property type="entry name" value="Helix-hairpin-Helix base-excision DNA repair enzymes (C-terminal)"/>
    <property type="match status" value="1"/>
</dbReference>
<evidence type="ECO:0000256" key="9">
    <source>
        <dbReference type="ARBA" id="ARBA00023295"/>
    </source>
</evidence>
<keyword evidence="4 10" id="KW-0227">DNA damage</keyword>
<dbReference type="PROSITE" id="PS01155">
    <property type="entry name" value="ENDONUCLEASE_III_2"/>
    <property type="match status" value="1"/>
</dbReference>
<dbReference type="InterPro" id="IPR005759">
    <property type="entry name" value="Nth"/>
</dbReference>
<comment type="cofactor">
    <cofactor evidence="10">
        <name>[4Fe-4S] cluster</name>
        <dbReference type="ChEBI" id="CHEBI:49883"/>
    </cofactor>
    <text evidence="10">Binds 1 [4Fe-4S] cluster.</text>
</comment>
<feature type="binding site" evidence="10">
    <location>
        <position position="222"/>
    </location>
    <ligand>
        <name>[4Fe-4S] cluster</name>
        <dbReference type="ChEBI" id="CHEBI:49883"/>
    </ligand>
</feature>
<gene>
    <name evidence="10" type="primary">nth</name>
    <name evidence="12" type="ORF">A2154_00725</name>
</gene>
<name>A0A1F5Z842_9BACT</name>
<comment type="catalytic activity">
    <reaction evidence="10">
        <text>2'-deoxyribonucleotide-(2'-deoxyribose 5'-phosphate)-2'-deoxyribonucleotide-DNA = a 3'-end 2'-deoxyribonucleotide-(2,3-dehydro-2,3-deoxyribose 5'-phosphate)-DNA + a 5'-end 5'-phospho-2'-deoxyribonucleoside-DNA + H(+)</text>
        <dbReference type="Rhea" id="RHEA:66592"/>
        <dbReference type="Rhea" id="RHEA-COMP:13180"/>
        <dbReference type="Rhea" id="RHEA-COMP:16897"/>
        <dbReference type="Rhea" id="RHEA-COMP:17067"/>
        <dbReference type="ChEBI" id="CHEBI:15378"/>
        <dbReference type="ChEBI" id="CHEBI:136412"/>
        <dbReference type="ChEBI" id="CHEBI:157695"/>
        <dbReference type="ChEBI" id="CHEBI:167181"/>
        <dbReference type="EC" id="4.2.99.18"/>
    </reaction>
</comment>
<feature type="binding site" evidence="10">
    <location>
        <position position="225"/>
    </location>
    <ligand>
        <name>[4Fe-4S] cluster</name>
        <dbReference type="ChEBI" id="CHEBI:49883"/>
    </ligand>
</feature>
<comment type="function">
    <text evidence="10">DNA repair enzyme that has both DNA N-glycosylase activity and AP-lyase activity. The DNA N-glycosylase activity releases various damaged pyrimidines from DNA by cleaving the N-glycosidic bond, leaving an AP (apurinic/apyrimidinic) site. The AP-lyase activity cleaves the phosphodiester bond 3' to the AP site by a beta-elimination, leaving a 3'-terminal unsaturated sugar and a product with a terminal 5'-phosphate.</text>
</comment>
<dbReference type="GO" id="GO:0006285">
    <property type="term" value="P:base-excision repair, AP site formation"/>
    <property type="evidence" value="ECO:0007669"/>
    <property type="project" value="TreeGrafter"/>
</dbReference>
<dbReference type="PANTHER" id="PTHR10359:SF18">
    <property type="entry name" value="ENDONUCLEASE III"/>
    <property type="match status" value="1"/>
</dbReference>
<dbReference type="AlphaFoldDB" id="A0A1F5Z842"/>
<keyword evidence="7 10" id="KW-0411">Iron-sulfur</keyword>
<accession>A0A1F5Z842</accession>
<dbReference type="EMBL" id="MFJC01000060">
    <property type="protein sequence ID" value="OGG08618.1"/>
    <property type="molecule type" value="Genomic_DNA"/>
</dbReference>
<feature type="domain" description="HhH-GPD" evidence="11">
    <location>
        <begin position="41"/>
        <end position="213"/>
    </location>
</feature>
<dbReference type="SUPFAM" id="SSF48150">
    <property type="entry name" value="DNA-glycosylase"/>
    <property type="match status" value="1"/>
</dbReference>
<dbReference type="GO" id="GO:0046872">
    <property type="term" value="F:metal ion binding"/>
    <property type="evidence" value="ECO:0007669"/>
    <property type="project" value="UniProtKB-KW"/>
</dbReference>
<dbReference type="InterPro" id="IPR003265">
    <property type="entry name" value="HhH-GPD_domain"/>
</dbReference>
<dbReference type="SMART" id="SM00478">
    <property type="entry name" value="ENDO3c"/>
    <property type="match status" value="1"/>
</dbReference>
<evidence type="ECO:0000256" key="6">
    <source>
        <dbReference type="ARBA" id="ARBA00023004"/>
    </source>
</evidence>